<keyword evidence="4" id="KW-1185">Reference proteome</keyword>
<gene>
    <name evidence="3" type="ORF">K493DRAFT_386911</name>
</gene>
<accession>A0A1Y1XHW6</accession>
<dbReference type="AlphaFoldDB" id="A0A1Y1XHW6"/>
<feature type="region of interest" description="Disordered" evidence="1">
    <location>
        <begin position="93"/>
        <end position="136"/>
    </location>
</feature>
<evidence type="ECO:0000313" key="3">
    <source>
        <dbReference type="EMBL" id="ORX85292.1"/>
    </source>
</evidence>
<comment type="caution">
    <text evidence="3">The sequence shown here is derived from an EMBL/GenBank/DDBJ whole genome shotgun (WGS) entry which is preliminary data.</text>
</comment>
<dbReference type="OrthoDB" id="2507140at2759"/>
<keyword evidence="2" id="KW-0732">Signal</keyword>
<feature type="signal peptide" evidence="2">
    <location>
        <begin position="1"/>
        <end position="22"/>
    </location>
</feature>
<dbReference type="Proteomes" id="UP000193498">
    <property type="component" value="Unassembled WGS sequence"/>
</dbReference>
<feature type="chain" id="PRO_5012553440" description="Extracellular membrane protein CFEM domain-containing protein" evidence="2">
    <location>
        <begin position="23"/>
        <end position="161"/>
    </location>
</feature>
<dbReference type="InParanoid" id="A0A1Y1XHW6"/>
<dbReference type="STRING" id="1314790.A0A1Y1XHW6"/>
<reference evidence="3 4" key="1">
    <citation type="submission" date="2016-07" db="EMBL/GenBank/DDBJ databases">
        <title>Pervasive Adenine N6-methylation of Active Genes in Fungi.</title>
        <authorList>
            <consortium name="DOE Joint Genome Institute"/>
            <person name="Mondo S.J."/>
            <person name="Dannebaum R.O."/>
            <person name="Kuo R.C."/>
            <person name="Labutti K."/>
            <person name="Haridas S."/>
            <person name="Kuo A."/>
            <person name="Salamov A."/>
            <person name="Ahrendt S.R."/>
            <person name="Lipzen A."/>
            <person name="Sullivan W."/>
            <person name="Andreopoulos W.B."/>
            <person name="Clum A."/>
            <person name="Lindquist E."/>
            <person name="Daum C."/>
            <person name="Ramamoorthy G.K."/>
            <person name="Gryganskyi A."/>
            <person name="Culley D."/>
            <person name="Magnuson J.K."/>
            <person name="James T.Y."/>
            <person name="O'Malley M.A."/>
            <person name="Stajich J.E."/>
            <person name="Spatafora J.W."/>
            <person name="Visel A."/>
            <person name="Grigoriev I.V."/>
        </authorList>
    </citation>
    <scope>NUCLEOTIDE SEQUENCE [LARGE SCALE GENOMIC DNA]</scope>
    <source>
        <strain evidence="3 4">CBS 931.73</strain>
    </source>
</reference>
<sequence length="161" mass="16649">MKFSIIICALVTMLCVSKAVEATCAAQTVFDACIQRGKDMFNACSDQDYACKCQRQKDIRLCYDNCKDDPTITSQGQIQDGLVTTYCALVPSSTSSSAGSTSTGTQASLAPSSPSASSATGSTPSNTNTPPTITPNSTSKLAAQCSGLLMAVGILVHLSLS</sequence>
<evidence type="ECO:0000313" key="4">
    <source>
        <dbReference type="Proteomes" id="UP000193498"/>
    </source>
</evidence>
<evidence type="ECO:0000256" key="2">
    <source>
        <dbReference type="SAM" id="SignalP"/>
    </source>
</evidence>
<evidence type="ECO:0008006" key="5">
    <source>
        <dbReference type="Google" id="ProtNLM"/>
    </source>
</evidence>
<name>A0A1Y1XHW6_9FUNG</name>
<evidence type="ECO:0000256" key="1">
    <source>
        <dbReference type="SAM" id="MobiDB-lite"/>
    </source>
</evidence>
<proteinExistence type="predicted"/>
<organism evidence="3 4">
    <name type="scientific">Basidiobolus meristosporus CBS 931.73</name>
    <dbReference type="NCBI Taxonomy" id="1314790"/>
    <lineage>
        <taxon>Eukaryota</taxon>
        <taxon>Fungi</taxon>
        <taxon>Fungi incertae sedis</taxon>
        <taxon>Zoopagomycota</taxon>
        <taxon>Entomophthoromycotina</taxon>
        <taxon>Basidiobolomycetes</taxon>
        <taxon>Basidiobolales</taxon>
        <taxon>Basidiobolaceae</taxon>
        <taxon>Basidiobolus</taxon>
    </lineage>
</organism>
<dbReference type="EMBL" id="MCFE01000592">
    <property type="protein sequence ID" value="ORX85292.1"/>
    <property type="molecule type" value="Genomic_DNA"/>
</dbReference>
<protein>
    <recommendedName>
        <fullName evidence="5">Extracellular membrane protein CFEM domain-containing protein</fullName>
    </recommendedName>
</protein>